<accession>A0AAV1YV12</accession>
<gene>
    <name evidence="1" type="ORF">LARSCL_LOCUS1171</name>
</gene>
<evidence type="ECO:0000313" key="2">
    <source>
        <dbReference type="Proteomes" id="UP001497382"/>
    </source>
</evidence>
<keyword evidence="2" id="KW-1185">Reference proteome</keyword>
<evidence type="ECO:0000313" key="1">
    <source>
        <dbReference type="EMBL" id="CAL1262738.1"/>
    </source>
</evidence>
<feature type="non-terminal residue" evidence="1">
    <location>
        <position position="51"/>
    </location>
</feature>
<protein>
    <submittedName>
        <fullName evidence="1">Uncharacterized protein</fullName>
    </submittedName>
</protein>
<dbReference type="AlphaFoldDB" id="A0AAV1YV12"/>
<comment type="caution">
    <text evidence="1">The sequence shown here is derived from an EMBL/GenBank/DDBJ whole genome shotgun (WGS) entry which is preliminary data.</text>
</comment>
<dbReference type="EMBL" id="CAXIEN010000006">
    <property type="protein sequence ID" value="CAL1262738.1"/>
    <property type="molecule type" value="Genomic_DNA"/>
</dbReference>
<proteinExistence type="predicted"/>
<dbReference type="Proteomes" id="UP001497382">
    <property type="component" value="Unassembled WGS sequence"/>
</dbReference>
<sequence length="51" mass="6205">MFQNYECCFYIDLELLQNRDRWNLLETGRRTFLFVPQVNINQASFSSKINQ</sequence>
<organism evidence="1 2">
    <name type="scientific">Larinioides sclopetarius</name>
    <dbReference type="NCBI Taxonomy" id="280406"/>
    <lineage>
        <taxon>Eukaryota</taxon>
        <taxon>Metazoa</taxon>
        <taxon>Ecdysozoa</taxon>
        <taxon>Arthropoda</taxon>
        <taxon>Chelicerata</taxon>
        <taxon>Arachnida</taxon>
        <taxon>Araneae</taxon>
        <taxon>Araneomorphae</taxon>
        <taxon>Entelegynae</taxon>
        <taxon>Araneoidea</taxon>
        <taxon>Araneidae</taxon>
        <taxon>Larinioides</taxon>
    </lineage>
</organism>
<reference evidence="1 2" key="1">
    <citation type="submission" date="2024-04" db="EMBL/GenBank/DDBJ databases">
        <authorList>
            <person name="Rising A."/>
            <person name="Reimegard J."/>
            <person name="Sonavane S."/>
            <person name="Akerstrom W."/>
            <person name="Nylinder S."/>
            <person name="Hedman E."/>
            <person name="Kallberg Y."/>
        </authorList>
    </citation>
    <scope>NUCLEOTIDE SEQUENCE [LARGE SCALE GENOMIC DNA]</scope>
</reference>
<name>A0AAV1YV12_9ARAC</name>